<dbReference type="PANTHER" id="PTHR48050">
    <property type="entry name" value="STEROL 3-BETA-GLUCOSYLTRANSFERASE"/>
    <property type="match status" value="1"/>
</dbReference>
<evidence type="ECO:0000313" key="3">
    <source>
        <dbReference type="Proteomes" id="UP001305414"/>
    </source>
</evidence>
<organism evidence="2 3">
    <name type="scientific">Xylaria bambusicola</name>
    <dbReference type="NCBI Taxonomy" id="326684"/>
    <lineage>
        <taxon>Eukaryota</taxon>
        <taxon>Fungi</taxon>
        <taxon>Dikarya</taxon>
        <taxon>Ascomycota</taxon>
        <taxon>Pezizomycotina</taxon>
        <taxon>Sordariomycetes</taxon>
        <taxon>Xylariomycetidae</taxon>
        <taxon>Xylariales</taxon>
        <taxon>Xylariaceae</taxon>
        <taxon>Xylaria</taxon>
    </lineage>
</organism>
<evidence type="ECO:0000313" key="2">
    <source>
        <dbReference type="EMBL" id="KAK5627441.1"/>
    </source>
</evidence>
<dbReference type="EMBL" id="JAWHQM010000005">
    <property type="protein sequence ID" value="KAK5627441.1"/>
    <property type="molecule type" value="Genomic_DNA"/>
</dbReference>
<dbReference type="SUPFAM" id="SSF53756">
    <property type="entry name" value="UDP-Glycosyltransferase/glycogen phosphorylase"/>
    <property type="match status" value="1"/>
</dbReference>
<gene>
    <name evidence="2" type="ORF">RRF57_003156</name>
</gene>
<dbReference type="Gene3D" id="3.40.50.2000">
    <property type="entry name" value="Glycogen Phosphorylase B"/>
    <property type="match status" value="1"/>
</dbReference>
<evidence type="ECO:0000259" key="1">
    <source>
        <dbReference type="Pfam" id="PF06722"/>
    </source>
</evidence>
<sequence length="365" mass="40719">MDVIDEVDPSLVVLEVFLRPAIDAVYNRSRLHAYISPLTPLEHFLLDQPYGSWLWKYPVMGSGIPFPVPWTRLLENIYINLRYYYSLFRMAPQTDKKKNLESKGLVHPISWFNFRNADVPWISQALPGASTPVDVLPQNVTLTGPIILSTETAEEQAPELTKWLARAPTVLISLGTIFIYTEAQATAMAQAIADTLVLRSDLQVLWKFMKATDADGTTYDDEFLEPLRPFIESGRLKMESWLDVQPVTLLETGHIILSVHHGGAGCYHEALATGVPQMVLPQWADHFSFAQLTQDIGVGVWGCSDASPFWAAACLRDAFVTVLDSDRSVQIQEKAKYFGEIAKSNPGQYVAAREIAKWAASGYAA</sequence>
<dbReference type="GO" id="GO:0016757">
    <property type="term" value="F:glycosyltransferase activity"/>
    <property type="evidence" value="ECO:0007669"/>
    <property type="project" value="UniProtKB-ARBA"/>
</dbReference>
<accession>A0AAN7Z7E4</accession>
<dbReference type="InterPro" id="IPR050426">
    <property type="entry name" value="Glycosyltransferase_28"/>
</dbReference>
<dbReference type="PANTHER" id="PTHR48050:SF13">
    <property type="entry name" value="STEROL 3-BETA-GLUCOSYLTRANSFERASE UGT80A2"/>
    <property type="match status" value="1"/>
</dbReference>
<dbReference type="AlphaFoldDB" id="A0AAN7Z7E4"/>
<reference evidence="2 3" key="1">
    <citation type="submission" date="2023-10" db="EMBL/GenBank/DDBJ databases">
        <title>Draft genome sequence of Xylaria bambusicola isolate GMP-LS, the root and basal stem rot pathogen of sugarcane in Indonesia.</title>
        <authorList>
            <person name="Selvaraj P."/>
            <person name="Muralishankar V."/>
            <person name="Muruganantham S."/>
            <person name="Sp S."/>
            <person name="Haryani S."/>
            <person name="Lau K.J.X."/>
            <person name="Naqvi N.I."/>
        </authorList>
    </citation>
    <scope>NUCLEOTIDE SEQUENCE [LARGE SCALE GENOMIC DNA]</scope>
    <source>
        <strain evidence="2">GMP-LS</strain>
    </source>
</reference>
<keyword evidence="3" id="KW-1185">Reference proteome</keyword>
<feature type="domain" description="Erythromycin biosynthesis protein CIII-like C-terminal" evidence="1">
    <location>
        <begin position="249"/>
        <end position="324"/>
    </location>
</feature>
<proteinExistence type="predicted"/>
<dbReference type="Proteomes" id="UP001305414">
    <property type="component" value="Unassembled WGS sequence"/>
</dbReference>
<dbReference type="Pfam" id="PF06722">
    <property type="entry name" value="EryCIII-like_C"/>
    <property type="match status" value="1"/>
</dbReference>
<protein>
    <recommendedName>
        <fullName evidence="1">Erythromycin biosynthesis protein CIII-like C-terminal domain-containing protein</fullName>
    </recommendedName>
</protein>
<comment type="caution">
    <text evidence="2">The sequence shown here is derived from an EMBL/GenBank/DDBJ whole genome shotgun (WGS) entry which is preliminary data.</text>
</comment>
<name>A0AAN7Z7E4_9PEZI</name>
<dbReference type="InterPro" id="IPR010610">
    <property type="entry name" value="EryCIII-like_C"/>
</dbReference>